<reference evidence="2" key="1">
    <citation type="journal article" date="2019" name="Mitochondrial DNA Part B Resour">
        <title>The first complete chloroplast genomes of two Alismataceae species, and the phylogenetic relationship under order Alismatales.</title>
        <authorList>
            <person name="Liang J."/>
            <person name="Ma Q."/>
            <person name="Yang Z."/>
        </authorList>
    </citation>
    <scope>NUCLEOTIDE SEQUENCE</scope>
</reference>
<evidence type="ECO:0000256" key="1">
    <source>
        <dbReference type="SAM" id="Phobius"/>
    </source>
</evidence>
<dbReference type="RefSeq" id="YP_009680478.1">
    <property type="nucleotide sequence ID" value="NC_044108.1"/>
</dbReference>
<feature type="transmembrane region" description="Helical" evidence="1">
    <location>
        <begin position="6"/>
        <end position="25"/>
    </location>
</feature>
<evidence type="ECO:0000313" key="2">
    <source>
        <dbReference type="EMBL" id="QDG01546.1"/>
    </source>
</evidence>
<sequence length="27" mass="3341">MLNEKLFLFEIIRIYFQFVIVYMGLSL</sequence>
<keyword evidence="1" id="KW-0812">Transmembrane</keyword>
<accession>A0A513U1P5</accession>
<keyword evidence="1" id="KW-1133">Transmembrane helix</keyword>
<geneLocation type="chloroplast" evidence="2"/>
<keyword evidence="1" id="KW-0472">Membrane</keyword>
<name>A0A513U1P5_ALIPL</name>
<keyword evidence="2" id="KW-0934">Plastid</keyword>
<gene>
    <name evidence="2" type="primary">psbK</name>
    <name evidence="2" type="ORF">D9V49_gp088</name>
</gene>
<keyword evidence="2" id="KW-0150">Chloroplast</keyword>
<proteinExistence type="predicted"/>
<organism evidence="2">
    <name type="scientific">Alisma plantago-aquatica</name>
    <name type="common">Common water-plantain</name>
    <dbReference type="NCBI Taxonomy" id="15000"/>
    <lineage>
        <taxon>Eukaryota</taxon>
        <taxon>Viridiplantae</taxon>
        <taxon>Streptophyta</taxon>
        <taxon>Embryophyta</taxon>
        <taxon>Tracheophyta</taxon>
        <taxon>Spermatophyta</taxon>
        <taxon>Magnoliopsida</taxon>
        <taxon>Liliopsida</taxon>
        <taxon>Alismataceae</taxon>
        <taxon>Alisma</taxon>
    </lineage>
</organism>
<protein>
    <submittedName>
        <fullName evidence="2">Photosystem II protein K</fullName>
    </submittedName>
</protein>
<dbReference type="GeneID" id="41042235"/>
<dbReference type="AlphaFoldDB" id="A0A513U1P5"/>
<dbReference type="EMBL" id="MK090659">
    <property type="protein sequence ID" value="QDG01546.1"/>
    <property type="molecule type" value="Genomic_DNA"/>
</dbReference>